<dbReference type="AlphaFoldDB" id="A0A9D2Q9Q9"/>
<gene>
    <name evidence="1" type="ORF">H9697_03710</name>
</gene>
<dbReference type="GO" id="GO:0005524">
    <property type="term" value="F:ATP binding"/>
    <property type="evidence" value="ECO:0007669"/>
    <property type="project" value="UniProtKB-KW"/>
</dbReference>
<accession>A0A9D2Q9Q9</accession>
<dbReference type="EMBL" id="DWVY01000015">
    <property type="protein sequence ID" value="HJC74042.1"/>
    <property type="molecule type" value="Genomic_DNA"/>
</dbReference>
<keyword evidence="1" id="KW-0547">Nucleotide-binding</keyword>
<name>A0A9D2Q9Q9_9FIRM</name>
<reference evidence="1" key="2">
    <citation type="submission" date="2021-04" db="EMBL/GenBank/DDBJ databases">
        <authorList>
            <person name="Gilroy R."/>
        </authorList>
    </citation>
    <scope>NUCLEOTIDE SEQUENCE</scope>
    <source>
        <strain evidence="1">CHK196-7946</strain>
    </source>
</reference>
<dbReference type="Gene3D" id="3.40.50.300">
    <property type="entry name" value="P-loop containing nucleotide triphosphate hydrolases"/>
    <property type="match status" value="1"/>
</dbReference>
<protein>
    <submittedName>
        <fullName evidence="1">ATP-binding protein</fullName>
    </submittedName>
</protein>
<dbReference type="InterPro" id="IPR027417">
    <property type="entry name" value="P-loop_NTPase"/>
</dbReference>
<dbReference type="SUPFAM" id="SSF52540">
    <property type="entry name" value="P-loop containing nucleoside triphosphate hydrolases"/>
    <property type="match status" value="1"/>
</dbReference>
<evidence type="ECO:0000313" key="1">
    <source>
        <dbReference type="EMBL" id="HJC74042.1"/>
    </source>
</evidence>
<dbReference type="Pfam" id="PF14516">
    <property type="entry name" value="AAA_35"/>
    <property type="match status" value="1"/>
</dbReference>
<dbReference type="Proteomes" id="UP000823902">
    <property type="component" value="Unassembled WGS sequence"/>
</dbReference>
<organism evidence="1 2">
    <name type="scientific">Candidatus Mediterraneibacter faecavium</name>
    <dbReference type="NCBI Taxonomy" id="2838668"/>
    <lineage>
        <taxon>Bacteria</taxon>
        <taxon>Bacillati</taxon>
        <taxon>Bacillota</taxon>
        <taxon>Clostridia</taxon>
        <taxon>Lachnospirales</taxon>
        <taxon>Lachnospiraceae</taxon>
        <taxon>Mediterraneibacter</taxon>
    </lineage>
</organism>
<comment type="caution">
    <text evidence="1">The sequence shown here is derived from an EMBL/GenBank/DDBJ whole genome shotgun (WGS) entry which is preliminary data.</text>
</comment>
<dbReference type="Pfam" id="PF13366">
    <property type="entry name" value="PDDEXK_3"/>
    <property type="match status" value="1"/>
</dbReference>
<dbReference type="InterPro" id="IPR026350">
    <property type="entry name" value="GxxExxY"/>
</dbReference>
<reference evidence="1" key="1">
    <citation type="journal article" date="2021" name="PeerJ">
        <title>Extensive microbial diversity within the chicken gut microbiome revealed by metagenomics and culture.</title>
        <authorList>
            <person name="Gilroy R."/>
            <person name="Ravi A."/>
            <person name="Getino M."/>
            <person name="Pursley I."/>
            <person name="Horton D.L."/>
            <person name="Alikhan N.F."/>
            <person name="Baker D."/>
            <person name="Gharbi K."/>
            <person name="Hall N."/>
            <person name="Watson M."/>
            <person name="Adriaenssens E.M."/>
            <person name="Foster-Nyarko E."/>
            <person name="Jarju S."/>
            <person name="Secka A."/>
            <person name="Antonio M."/>
            <person name="Oren A."/>
            <person name="Chaudhuri R.R."/>
            <person name="La Ragione R."/>
            <person name="Hildebrand F."/>
            <person name="Pallen M.J."/>
        </authorList>
    </citation>
    <scope>NUCLEOTIDE SEQUENCE</scope>
    <source>
        <strain evidence="1">CHK196-7946</strain>
    </source>
</reference>
<proteinExistence type="predicted"/>
<keyword evidence="1" id="KW-0067">ATP-binding</keyword>
<sequence>MSRIFNITADCKPSLHYMVDISDRLEQIKKMVDGGQYFTINRARQYGKTTTLRALAKYLVHDYVVISLDFQLMSHKDFAEEEAFVKAFSEAVLRKLNGEHDMPAEIRKELQRLGKDQQEPTLQWLFEILSSWCRISEKPIVLIIDEVDSASNNQVFLDFLSQLRGYYIDRDETPAFQSVILAGVYDIKNIKRKLRSDEDHKNNSPWNIAAKFRVDMSFSRRDIAGMLEEYEKDCHTGMDIMSMAGLIHDYTSGYPYLVSWLCKCIDEEISGSSGFPDKQSAWTKAGFLEAEKILLSEKNTLFESLINKLTDYPKLKNVLYELLFTGKAIPYNPLNKYIETAEMFGFIKNENGNAVISNRIFETVLYNLFISEEYVDSKIYDAGLREKNQFVCGGHLNMKRVLEKFVETFEHLYGDQSESFLEEAGRRYFMLFLKPIINGTGNCYVEPETRNRERMDLVVDYRGEQFVVELKIWHGEAYNKSGEEQISDYLEYYGLKKGYMISFNFNKKKEVGVKEIGVGDKVLVEAVV</sequence>
<evidence type="ECO:0000313" key="2">
    <source>
        <dbReference type="Proteomes" id="UP000823902"/>
    </source>
</evidence>